<dbReference type="GO" id="GO:0050661">
    <property type="term" value="F:NADP binding"/>
    <property type="evidence" value="ECO:0007669"/>
    <property type="project" value="InterPro"/>
</dbReference>
<evidence type="ECO:0000313" key="12">
    <source>
        <dbReference type="Proteomes" id="UP000676409"/>
    </source>
</evidence>
<dbReference type="Pfam" id="PF00186">
    <property type="entry name" value="DHFR_1"/>
    <property type="match status" value="1"/>
</dbReference>
<comment type="function">
    <text evidence="7 8">Key enzyme in folate metabolism. Catalyzes an essential reaction for de novo glycine and purine synthesis, and for DNA precursor synthesis.</text>
</comment>
<gene>
    <name evidence="11" type="ORF">KCG34_09135</name>
</gene>
<dbReference type="CDD" id="cd00209">
    <property type="entry name" value="DHFR"/>
    <property type="match status" value="1"/>
</dbReference>
<dbReference type="InterPro" id="IPR024072">
    <property type="entry name" value="DHFR-like_dom_sf"/>
</dbReference>
<reference evidence="11" key="1">
    <citation type="submission" date="2021-04" db="EMBL/GenBank/DDBJ databases">
        <title>The complete genome sequence of Caulobacter sp. S6.</title>
        <authorList>
            <person name="Tang Y."/>
            <person name="Ouyang W."/>
            <person name="Liu Q."/>
            <person name="Huang B."/>
            <person name="Guo Z."/>
            <person name="Lei P."/>
        </authorList>
    </citation>
    <scope>NUCLEOTIDE SEQUENCE</scope>
    <source>
        <strain evidence="11">S6</strain>
    </source>
</reference>
<evidence type="ECO:0000256" key="7">
    <source>
        <dbReference type="ARBA" id="ARBA00025067"/>
    </source>
</evidence>
<protein>
    <recommendedName>
        <fullName evidence="3 8">Dihydrofolate reductase</fullName>
        <ecNumber evidence="3 8">1.5.1.3</ecNumber>
    </recommendedName>
</protein>
<evidence type="ECO:0000256" key="1">
    <source>
        <dbReference type="ARBA" id="ARBA00004903"/>
    </source>
</evidence>
<comment type="pathway">
    <text evidence="1 8">Cofactor biosynthesis; tetrahydrofolate biosynthesis; 5,6,7,8-tetrahydrofolate from 7,8-dihydrofolate: step 1/1.</text>
</comment>
<comment type="catalytic activity">
    <reaction evidence="8">
        <text>(6S)-5,6,7,8-tetrahydrofolate + NADP(+) = 7,8-dihydrofolate + NADPH + H(+)</text>
        <dbReference type="Rhea" id="RHEA:15009"/>
        <dbReference type="ChEBI" id="CHEBI:15378"/>
        <dbReference type="ChEBI" id="CHEBI:57451"/>
        <dbReference type="ChEBI" id="CHEBI:57453"/>
        <dbReference type="ChEBI" id="CHEBI:57783"/>
        <dbReference type="ChEBI" id="CHEBI:58349"/>
        <dbReference type="EC" id="1.5.1.3"/>
    </reaction>
</comment>
<dbReference type="PIRSF" id="PIRSF000194">
    <property type="entry name" value="DHFR"/>
    <property type="match status" value="1"/>
</dbReference>
<dbReference type="EMBL" id="CP073078">
    <property type="protein sequence ID" value="QUD90004.1"/>
    <property type="molecule type" value="Genomic_DNA"/>
</dbReference>
<evidence type="ECO:0000256" key="2">
    <source>
        <dbReference type="ARBA" id="ARBA00009539"/>
    </source>
</evidence>
<dbReference type="GO" id="GO:0004146">
    <property type="term" value="F:dihydrofolate reductase activity"/>
    <property type="evidence" value="ECO:0007669"/>
    <property type="project" value="UniProtKB-EC"/>
</dbReference>
<dbReference type="SUPFAM" id="SSF53597">
    <property type="entry name" value="Dihydrofolate reductase-like"/>
    <property type="match status" value="1"/>
</dbReference>
<dbReference type="GO" id="GO:0046655">
    <property type="term" value="P:folic acid metabolic process"/>
    <property type="evidence" value="ECO:0007669"/>
    <property type="project" value="TreeGrafter"/>
</dbReference>
<dbReference type="GO" id="GO:0006730">
    <property type="term" value="P:one-carbon metabolic process"/>
    <property type="evidence" value="ECO:0007669"/>
    <property type="project" value="UniProtKB-KW"/>
</dbReference>
<comment type="similarity">
    <text evidence="2 8 9">Belongs to the dihydrofolate reductase family.</text>
</comment>
<evidence type="ECO:0000256" key="5">
    <source>
        <dbReference type="ARBA" id="ARBA00022857"/>
    </source>
</evidence>
<evidence type="ECO:0000256" key="6">
    <source>
        <dbReference type="ARBA" id="ARBA00023002"/>
    </source>
</evidence>
<dbReference type="GO" id="GO:0046452">
    <property type="term" value="P:dihydrofolate metabolic process"/>
    <property type="evidence" value="ECO:0007669"/>
    <property type="project" value="TreeGrafter"/>
</dbReference>
<dbReference type="PROSITE" id="PS51330">
    <property type="entry name" value="DHFR_2"/>
    <property type="match status" value="1"/>
</dbReference>
<dbReference type="EC" id="1.5.1.3" evidence="3 8"/>
<feature type="domain" description="DHFR" evidence="10">
    <location>
        <begin position="1"/>
        <end position="174"/>
    </location>
</feature>
<keyword evidence="4 8" id="KW-0554">One-carbon metabolism</keyword>
<dbReference type="PANTHER" id="PTHR48069">
    <property type="entry name" value="DIHYDROFOLATE REDUCTASE"/>
    <property type="match status" value="1"/>
</dbReference>
<dbReference type="PROSITE" id="PS00075">
    <property type="entry name" value="DHFR_1"/>
    <property type="match status" value="1"/>
</dbReference>
<dbReference type="InterPro" id="IPR012259">
    <property type="entry name" value="DHFR"/>
</dbReference>
<organism evidence="11 12">
    <name type="scientific">Phenylobacterium montanum</name>
    <dbReference type="NCBI Taxonomy" id="2823693"/>
    <lineage>
        <taxon>Bacteria</taxon>
        <taxon>Pseudomonadati</taxon>
        <taxon>Pseudomonadota</taxon>
        <taxon>Alphaproteobacteria</taxon>
        <taxon>Caulobacterales</taxon>
        <taxon>Caulobacteraceae</taxon>
        <taxon>Phenylobacterium</taxon>
    </lineage>
</organism>
<dbReference type="AlphaFoldDB" id="A0A975G399"/>
<evidence type="ECO:0000256" key="4">
    <source>
        <dbReference type="ARBA" id="ARBA00022563"/>
    </source>
</evidence>
<dbReference type="RefSeq" id="WP_211940055.1">
    <property type="nucleotide sequence ID" value="NZ_CP073078.1"/>
</dbReference>
<dbReference type="KEGG" id="caul:KCG34_09135"/>
<name>A0A975G399_9CAUL</name>
<evidence type="ECO:0000256" key="8">
    <source>
        <dbReference type="PIRNR" id="PIRNR000194"/>
    </source>
</evidence>
<evidence type="ECO:0000313" key="11">
    <source>
        <dbReference type="EMBL" id="QUD90004.1"/>
    </source>
</evidence>
<sequence length="174" mass="19335">MTVPIALGPVARARNGVIGRAGGLPWRLKSDLALFKATTLFKPVIMGRKTWESLPKRPLPGRMNLVVTRDGSYEESPNAKGAVICERFDEAVQIAREQAEEDGAEEICVIGGADLFALALPKARRVYLTEVEAEVEGDVFFPDFDEAGWREVRREAHKAGDGDDYDFVFRVLER</sequence>
<keyword evidence="5 8" id="KW-0521">NADP</keyword>
<evidence type="ECO:0000256" key="3">
    <source>
        <dbReference type="ARBA" id="ARBA00012856"/>
    </source>
</evidence>
<dbReference type="Proteomes" id="UP000676409">
    <property type="component" value="Chromosome"/>
</dbReference>
<dbReference type="InterPro" id="IPR017925">
    <property type="entry name" value="DHFR_CS"/>
</dbReference>
<evidence type="ECO:0000256" key="9">
    <source>
        <dbReference type="RuleBase" id="RU004474"/>
    </source>
</evidence>
<keyword evidence="12" id="KW-1185">Reference proteome</keyword>
<dbReference type="PRINTS" id="PR00070">
    <property type="entry name" value="DHFR"/>
</dbReference>
<accession>A0A975G399</accession>
<evidence type="ECO:0000259" key="10">
    <source>
        <dbReference type="PROSITE" id="PS51330"/>
    </source>
</evidence>
<dbReference type="GO" id="GO:0046654">
    <property type="term" value="P:tetrahydrofolate biosynthetic process"/>
    <property type="evidence" value="ECO:0007669"/>
    <property type="project" value="InterPro"/>
</dbReference>
<proteinExistence type="inferred from homology"/>
<dbReference type="PANTHER" id="PTHR48069:SF3">
    <property type="entry name" value="DIHYDROFOLATE REDUCTASE"/>
    <property type="match status" value="1"/>
</dbReference>
<dbReference type="GO" id="GO:0005829">
    <property type="term" value="C:cytosol"/>
    <property type="evidence" value="ECO:0007669"/>
    <property type="project" value="TreeGrafter"/>
</dbReference>
<keyword evidence="6 8" id="KW-0560">Oxidoreductase</keyword>
<dbReference type="Gene3D" id="3.40.430.10">
    <property type="entry name" value="Dihydrofolate Reductase, subunit A"/>
    <property type="match status" value="1"/>
</dbReference>
<dbReference type="InterPro" id="IPR001796">
    <property type="entry name" value="DHFR_dom"/>
</dbReference>